<evidence type="ECO:0000256" key="1">
    <source>
        <dbReference type="ARBA" id="ARBA00004953"/>
    </source>
</evidence>
<dbReference type="NCBIfam" id="TIGR00715">
    <property type="entry name" value="precor6x_red"/>
    <property type="match status" value="1"/>
</dbReference>
<comment type="pathway">
    <text evidence="1">Cofactor biosynthesis; adenosylcobalamin biosynthesis.</text>
</comment>
<dbReference type="PANTHER" id="PTHR36925:SF1">
    <property type="entry name" value="COBALT-PRECORRIN-6A REDUCTASE"/>
    <property type="match status" value="1"/>
</dbReference>
<dbReference type="GO" id="GO:0016994">
    <property type="term" value="F:precorrin-6A reductase activity"/>
    <property type="evidence" value="ECO:0007669"/>
    <property type="project" value="InterPro"/>
</dbReference>
<evidence type="ECO:0000313" key="4">
    <source>
        <dbReference type="EMBL" id="RUS53057.1"/>
    </source>
</evidence>
<accession>A0A433RQI6</accession>
<name>A0A433RQI6_9BACL</name>
<dbReference type="Proteomes" id="UP000288623">
    <property type="component" value="Unassembled WGS sequence"/>
</dbReference>
<dbReference type="AlphaFoldDB" id="A0A433RQI6"/>
<dbReference type="Pfam" id="PF02571">
    <property type="entry name" value="CbiJ"/>
    <property type="match status" value="1"/>
</dbReference>
<keyword evidence="5" id="KW-1185">Reference proteome</keyword>
<gene>
    <name evidence="4" type="ORF">QI30_16000</name>
</gene>
<proteinExistence type="predicted"/>
<reference evidence="4 5" key="1">
    <citation type="submission" date="2014-11" db="EMBL/GenBank/DDBJ databases">
        <title>Genome sequence and analysis of novel Kurthia sp.</title>
        <authorList>
            <person name="Lawson J.N."/>
            <person name="Gonzalez J.E."/>
            <person name="Rinauldi L."/>
            <person name="Xuan Z."/>
            <person name="Firman A."/>
            <person name="Shaddox L."/>
            <person name="Trudeau A."/>
            <person name="Shah S."/>
            <person name="Reiman D."/>
        </authorList>
    </citation>
    <scope>NUCLEOTIDE SEQUENCE [LARGE SCALE GENOMIC DNA]</scope>
    <source>
        <strain evidence="4 5">3B1D</strain>
    </source>
</reference>
<dbReference type="OrthoDB" id="9780707at2"/>
<organism evidence="4 5">
    <name type="scientific">Candidatus Kurthia intestinigallinarum</name>
    <dbReference type="NCBI Taxonomy" id="1562256"/>
    <lineage>
        <taxon>Bacteria</taxon>
        <taxon>Bacillati</taxon>
        <taxon>Bacillota</taxon>
        <taxon>Bacilli</taxon>
        <taxon>Bacillales</taxon>
        <taxon>Caryophanaceae</taxon>
        <taxon>Kurthia</taxon>
    </lineage>
</organism>
<dbReference type="InterPro" id="IPR003723">
    <property type="entry name" value="Precorrin-6x_reduct"/>
</dbReference>
<dbReference type="EMBL" id="JTFC01000041">
    <property type="protein sequence ID" value="RUS53057.1"/>
    <property type="molecule type" value="Genomic_DNA"/>
</dbReference>
<dbReference type="PROSITE" id="PS51014">
    <property type="entry name" value="COBK_CBIJ"/>
    <property type="match status" value="1"/>
</dbReference>
<keyword evidence="2" id="KW-0169">Cobalamin biosynthesis</keyword>
<keyword evidence="3" id="KW-0560">Oxidoreductase</keyword>
<sequence>MLFLAGTSDARALAVRLAAHYDVLATVVTDSAAKSLTDEGIPTFVGRLTAEEMAAKVKERGDDMIVDASHPFAEEASKNAQEAAKLAGVPYCRYERTSEDFTNPLITAVETYEQAADVALARKGNVMLLTGSKTLQIFADKLVGVDGIRMIARMLPRLDNMEKCAALGVEQKNIIAMQGPFSRELNEALYKQFDTTLMITKESGKAGSVDEKITAALDLGIEVVLITRPKIQYDNAFDTFEAVEQFIGGILHDK</sequence>
<dbReference type="RefSeq" id="WP_126991603.1">
    <property type="nucleotide sequence ID" value="NZ_JTFC01000041.1"/>
</dbReference>
<evidence type="ECO:0000256" key="2">
    <source>
        <dbReference type="ARBA" id="ARBA00022573"/>
    </source>
</evidence>
<protein>
    <submittedName>
        <fullName evidence="4">Precorrin-6x reductase</fullName>
    </submittedName>
</protein>
<evidence type="ECO:0000313" key="5">
    <source>
        <dbReference type="Proteomes" id="UP000288623"/>
    </source>
</evidence>
<dbReference type="GO" id="GO:0009236">
    <property type="term" value="P:cobalamin biosynthetic process"/>
    <property type="evidence" value="ECO:0007669"/>
    <property type="project" value="UniProtKB-UniPathway"/>
</dbReference>
<comment type="caution">
    <text evidence="4">The sequence shown here is derived from an EMBL/GenBank/DDBJ whole genome shotgun (WGS) entry which is preliminary data.</text>
</comment>
<evidence type="ECO:0000256" key="3">
    <source>
        <dbReference type="ARBA" id="ARBA00023002"/>
    </source>
</evidence>
<dbReference type="PANTHER" id="PTHR36925">
    <property type="entry name" value="COBALT-PRECORRIN-6A REDUCTASE"/>
    <property type="match status" value="1"/>
</dbReference>
<dbReference type="UniPathway" id="UPA00148"/>